<dbReference type="Proteomes" id="UP000245998">
    <property type="component" value="Unassembled WGS sequence"/>
</dbReference>
<reference evidence="3 4" key="1">
    <citation type="submission" date="2018-04" db="EMBL/GenBank/DDBJ databases">
        <title>Camelliibacillus theae gen. nov., sp. nov., isolated from Pu'er tea.</title>
        <authorList>
            <person name="Niu L."/>
        </authorList>
    </citation>
    <scope>NUCLEOTIDE SEQUENCE [LARGE SCALE GENOMIC DNA]</scope>
    <source>
        <strain evidence="3 4">T8</strain>
    </source>
</reference>
<comment type="caution">
    <text evidence="3">The sequence shown here is derived from an EMBL/GenBank/DDBJ whole genome shotgun (WGS) entry which is preliminary data.</text>
</comment>
<organism evidence="3 4">
    <name type="scientific">Pueribacillus theae</name>
    <dbReference type="NCBI Taxonomy" id="2171751"/>
    <lineage>
        <taxon>Bacteria</taxon>
        <taxon>Bacillati</taxon>
        <taxon>Bacillota</taxon>
        <taxon>Bacilli</taxon>
        <taxon>Bacillales</taxon>
        <taxon>Bacillaceae</taxon>
        <taxon>Pueribacillus</taxon>
    </lineage>
</organism>
<protein>
    <recommendedName>
        <fullName evidence="2">LiaF transmembrane domain-containing protein</fullName>
    </recommendedName>
</protein>
<evidence type="ECO:0000256" key="1">
    <source>
        <dbReference type="SAM" id="Phobius"/>
    </source>
</evidence>
<evidence type="ECO:0000259" key="2">
    <source>
        <dbReference type="Pfam" id="PF22570"/>
    </source>
</evidence>
<keyword evidence="1" id="KW-0472">Membrane</keyword>
<dbReference type="EMBL" id="QCZG01000011">
    <property type="protein sequence ID" value="PWA12174.1"/>
    <property type="molecule type" value="Genomic_DNA"/>
</dbReference>
<evidence type="ECO:0000313" key="3">
    <source>
        <dbReference type="EMBL" id="PWA12174.1"/>
    </source>
</evidence>
<dbReference type="InterPro" id="IPR054331">
    <property type="entry name" value="LiaF_TM"/>
</dbReference>
<name>A0A2U1K4Q4_9BACI</name>
<dbReference type="AlphaFoldDB" id="A0A2U1K4Q4"/>
<proteinExistence type="predicted"/>
<keyword evidence="1" id="KW-0812">Transmembrane</keyword>
<keyword evidence="4" id="KW-1185">Reference proteome</keyword>
<feature type="domain" description="LiaF transmembrane" evidence="2">
    <location>
        <begin position="8"/>
        <end position="102"/>
    </location>
</feature>
<feature type="transmembrane region" description="Helical" evidence="1">
    <location>
        <begin position="59"/>
        <end position="91"/>
    </location>
</feature>
<evidence type="ECO:0000313" key="4">
    <source>
        <dbReference type="Proteomes" id="UP000245998"/>
    </source>
</evidence>
<dbReference type="RefSeq" id="WP_116554180.1">
    <property type="nucleotide sequence ID" value="NZ_QCZG01000011.1"/>
</dbReference>
<feature type="transmembrane region" description="Helical" evidence="1">
    <location>
        <begin position="7"/>
        <end position="25"/>
    </location>
</feature>
<feature type="transmembrane region" description="Helical" evidence="1">
    <location>
        <begin position="31"/>
        <end position="47"/>
    </location>
</feature>
<dbReference type="Pfam" id="PF22570">
    <property type="entry name" value="LiaF-TM"/>
    <property type="match status" value="1"/>
</dbReference>
<keyword evidence="1" id="KW-1133">Transmembrane helix</keyword>
<gene>
    <name evidence="3" type="ORF">DCC39_06995</name>
</gene>
<sequence>MKWTFKSFIGLALLALGGVIFLNVLGFQGGWFIRTLLAIFIVGYAFKKIKQAESSTQKGFGIAVLLFGILMFFGAVHIIFGLLFGLVFIYFGLKMMGKNSKRATKEPLEVYGNTAAINEDAFDIEWNKKMNNKGE</sequence>
<accession>A0A2U1K4Q4</accession>